<dbReference type="Gene3D" id="3.40.190.10">
    <property type="entry name" value="Periplasmic binding protein-like II"/>
    <property type="match status" value="1"/>
</dbReference>
<dbReference type="InterPro" id="IPR050490">
    <property type="entry name" value="Bact_solute-bd_prot1"/>
</dbReference>
<protein>
    <submittedName>
        <fullName evidence="7">Sugar ABC transporter substrate-binding protein</fullName>
    </submittedName>
</protein>
<evidence type="ECO:0000313" key="7">
    <source>
        <dbReference type="EMBL" id="MEW2365215.1"/>
    </source>
</evidence>
<gene>
    <name evidence="7" type="ORF">AB0887_25105</name>
</gene>
<sequence>MTTTSHTRTRRRLTTTLALATALALTATACGDDGSGAAGDKGGEGSGKGEVVFWDNNTAVRQDIWQEIIKDFEKANPGIDVKYVGVPAENVQSKYDTAIQGGGLPDVGGVGAAMLAGIAAQGALEPLDDRVEKSALRGKLNPAMVDGIRAAGGGVDLFTVPTSASNGVLYYRTDLFKAAGLAAPTTWPKFYEAAEKLTDRDDNRFGYTIRGGEGSIAQALDAMYGQSGIGDFWDGDETTVNDPKNVTALRKYVALYKKATPSADLNNDFTKMVAQWDSGQIGMLSHNLGSYQDHVKALGEDKFRGLPNPTTGAGVRVQVSNPVDGLGLFKSSRNKKAAWKFIEFAASHESNSKWNESAGAIPAHTDAAKDPWVKKSEPTRLAAEALNDGSLKIVQLPYHLPDWNTISKAENEPAFQKVLLGTMSAKDFLDSLAEQLNEAQAEWKKEHQ</sequence>
<evidence type="ECO:0000256" key="1">
    <source>
        <dbReference type="ARBA" id="ARBA00022475"/>
    </source>
</evidence>
<keyword evidence="2 6" id="KW-0732">Signal</keyword>
<dbReference type="RefSeq" id="WP_359772729.1">
    <property type="nucleotide sequence ID" value="NZ_JBEYRR010000001.1"/>
</dbReference>
<evidence type="ECO:0000313" key="8">
    <source>
        <dbReference type="Proteomes" id="UP001553843"/>
    </source>
</evidence>
<dbReference type="EMBL" id="JBEYRS010000011">
    <property type="protein sequence ID" value="MEW2365215.1"/>
    <property type="molecule type" value="Genomic_DNA"/>
</dbReference>
<evidence type="ECO:0000256" key="4">
    <source>
        <dbReference type="ARBA" id="ARBA00023139"/>
    </source>
</evidence>
<feature type="chain" id="PRO_5046750573" evidence="6">
    <location>
        <begin position="30"/>
        <end position="448"/>
    </location>
</feature>
<keyword evidence="4" id="KW-0564">Palmitate</keyword>
<name>A0ABV3M107_9ACTN</name>
<keyword evidence="1" id="KW-1003">Cell membrane</keyword>
<keyword evidence="8" id="KW-1185">Reference proteome</keyword>
<organism evidence="7 8">
    <name type="scientific">Streptomyces huasconensis</name>
    <dbReference type="NCBI Taxonomy" id="1854574"/>
    <lineage>
        <taxon>Bacteria</taxon>
        <taxon>Bacillati</taxon>
        <taxon>Actinomycetota</taxon>
        <taxon>Actinomycetes</taxon>
        <taxon>Kitasatosporales</taxon>
        <taxon>Streptomycetaceae</taxon>
        <taxon>Streptomyces</taxon>
    </lineage>
</organism>
<evidence type="ECO:0000256" key="3">
    <source>
        <dbReference type="ARBA" id="ARBA00023136"/>
    </source>
</evidence>
<dbReference type="InterPro" id="IPR006059">
    <property type="entry name" value="SBP"/>
</dbReference>
<feature type="signal peptide" evidence="6">
    <location>
        <begin position="1"/>
        <end position="29"/>
    </location>
</feature>
<proteinExistence type="predicted"/>
<evidence type="ECO:0000256" key="2">
    <source>
        <dbReference type="ARBA" id="ARBA00022729"/>
    </source>
</evidence>
<evidence type="ECO:0000256" key="5">
    <source>
        <dbReference type="ARBA" id="ARBA00023288"/>
    </source>
</evidence>
<dbReference type="CDD" id="cd13585">
    <property type="entry name" value="PBP2_TMBP_like"/>
    <property type="match status" value="1"/>
</dbReference>
<dbReference type="Pfam" id="PF01547">
    <property type="entry name" value="SBP_bac_1"/>
    <property type="match status" value="1"/>
</dbReference>
<evidence type="ECO:0000256" key="6">
    <source>
        <dbReference type="SAM" id="SignalP"/>
    </source>
</evidence>
<keyword evidence="5" id="KW-0449">Lipoprotein</keyword>
<dbReference type="SUPFAM" id="SSF53850">
    <property type="entry name" value="Periplasmic binding protein-like II"/>
    <property type="match status" value="1"/>
</dbReference>
<dbReference type="PANTHER" id="PTHR43649">
    <property type="entry name" value="ARABINOSE-BINDING PROTEIN-RELATED"/>
    <property type="match status" value="1"/>
</dbReference>
<comment type="caution">
    <text evidence="7">The sequence shown here is derived from an EMBL/GenBank/DDBJ whole genome shotgun (WGS) entry which is preliminary data.</text>
</comment>
<keyword evidence="3" id="KW-0472">Membrane</keyword>
<dbReference type="PANTHER" id="PTHR43649:SF33">
    <property type="entry name" value="POLYGALACTURONAN_RHAMNOGALACTURONAN-BINDING PROTEIN YTCQ"/>
    <property type="match status" value="1"/>
</dbReference>
<reference evidence="7 8" key="1">
    <citation type="submission" date="2024-06" db="EMBL/GenBank/DDBJ databases">
        <title>The Natural Products Discovery Center: Release of the First 8490 Sequenced Strains for Exploring Actinobacteria Biosynthetic Diversity.</title>
        <authorList>
            <person name="Kalkreuter E."/>
            <person name="Kautsar S.A."/>
            <person name="Yang D."/>
            <person name="Bader C.D."/>
            <person name="Teijaro C.N."/>
            <person name="Fluegel L."/>
            <person name="Davis C.M."/>
            <person name="Simpson J.R."/>
            <person name="Lauterbach L."/>
            <person name="Steele A.D."/>
            <person name="Gui C."/>
            <person name="Meng S."/>
            <person name="Li G."/>
            <person name="Viehrig K."/>
            <person name="Ye F."/>
            <person name="Su P."/>
            <person name="Kiefer A.F."/>
            <person name="Nichols A."/>
            <person name="Cepeda A.J."/>
            <person name="Yan W."/>
            <person name="Fan B."/>
            <person name="Jiang Y."/>
            <person name="Adhikari A."/>
            <person name="Zheng C.-J."/>
            <person name="Schuster L."/>
            <person name="Cowan T.M."/>
            <person name="Smanski M.J."/>
            <person name="Chevrette M.G."/>
            <person name="De Carvalho L.P.S."/>
            <person name="Shen B."/>
        </authorList>
    </citation>
    <scope>NUCLEOTIDE SEQUENCE [LARGE SCALE GENOMIC DNA]</scope>
    <source>
        <strain evidence="7 8">NPDC047833</strain>
    </source>
</reference>
<dbReference type="Proteomes" id="UP001553843">
    <property type="component" value="Unassembled WGS sequence"/>
</dbReference>
<accession>A0ABV3M107</accession>